<dbReference type="EMBL" id="MU275877">
    <property type="protein sequence ID" value="KAI0049125.1"/>
    <property type="molecule type" value="Genomic_DNA"/>
</dbReference>
<gene>
    <name evidence="1" type="ORF">FA95DRAFT_1489786</name>
</gene>
<sequence length="330" mass="36517">MSPAPTTLLGSLAAFTAYDKTPVIGTRFPDASTQLSAFLTAPNADKLIHDLATLVAHRGVVFFSAQDITLAQQKVLAQRMGELTGKPASSSLHKHPVTVATAELDEEISVISSKGGIARADVKDRARASTGWHADITFEPVPSDYAILKMHTLPSVGGDTLWASGYEAYDRLSPTFKAFLEGLTARHDGNFFVKFAEAQGISVQDNRGSPENTGTDLTAVHPVIRTNPVTGFKSIFVNKGFTKRIVELSEDESDLVLDYLFRHIAENHDLQVRYRWNKNDVAIWDNRSNYHTATHDYFEVREGNRVVSIGERPYFDPKSKSRREVLQLKA</sequence>
<accession>A0ACB8RZS6</accession>
<evidence type="ECO:0000313" key="1">
    <source>
        <dbReference type="EMBL" id="KAI0049125.1"/>
    </source>
</evidence>
<dbReference type="Proteomes" id="UP000814033">
    <property type="component" value="Unassembled WGS sequence"/>
</dbReference>
<protein>
    <submittedName>
        <fullName evidence="1">Taurine catabolism dioxygenase</fullName>
    </submittedName>
</protein>
<proteinExistence type="predicted"/>
<comment type="caution">
    <text evidence="1">The sequence shown here is derived from an EMBL/GenBank/DDBJ whole genome shotgun (WGS) entry which is preliminary data.</text>
</comment>
<keyword evidence="1" id="KW-0560">Oxidoreductase</keyword>
<reference evidence="1" key="1">
    <citation type="submission" date="2021-02" db="EMBL/GenBank/DDBJ databases">
        <authorList>
            <consortium name="DOE Joint Genome Institute"/>
            <person name="Ahrendt S."/>
            <person name="Looney B.P."/>
            <person name="Miyauchi S."/>
            <person name="Morin E."/>
            <person name="Drula E."/>
            <person name="Courty P.E."/>
            <person name="Chicoki N."/>
            <person name="Fauchery L."/>
            <person name="Kohler A."/>
            <person name="Kuo A."/>
            <person name="Labutti K."/>
            <person name="Pangilinan J."/>
            <person name="Lipzen A."/>
            <person name="Riley R."/>
            <person name="Andreopoulos W."/>
            <person name="He G."/>
            <person name="Johnson J."/>
            <person name="Barry K.W."/>
            <person name="Grigoriev I.V."/>
            <person name="Nagy L."/>
            <person name="Hibbett D."/>
            <person name="Henrissat B."/>
            <person name="Matheny P.B."/>
            <person name="Labbe J."/>
            <person name="Martin F."/>
        </authorList>
    </citation>
    <scope>NUCLEOTIDE SEQUENCE</scope>
    <source>
        <strain evidence="1">FP105234-sp</strain>
    </source>
</reference>
<organism evidence="1 2">
    <name type="scientific">Auriscalpium vulgare</name>
    <dbReference type="NCBI Taxonomy" id="40419"/>
    <lineage>
        <taxon>Eukaryota</taxon>
        <taxon>Fungi</taxon>
        <taxon>Dikarya</taxon>
        <taxon>Basidiomycota</taxon>
        <taxon>Agaricomycotina</taxon>
        <taxon>Agaricomycetes</taxon>
        <taxon>Russulales</taxon>
        <taxon>Auriscalpiaceae</taxon>
        <taxon>Auriscalpium</taxon>
    </lineage>
</organism>
<keyword evidence="1" id="KW-0223">Dioxygenase</keyword>
<keyword evidence="2" id="KW-1185">Reference proteome</keyword>
<reference evidence="1" key="2">
    <citation type="journal article" date="2022" name="New Phytol.">
        <title>Evolutionary transition to the ectomycorrhizal habit in the genomes of a hyperdiverse lineage of mushroom-forming fungi.</title>
        <authorList>
            <person name="Looney B."/>
            <person name="Miyauchi S."/>
            <person name="Morin E."/>
            <person name="Drula E."/>
            <person name="Courty P.E."/>
            <person name="Kohler A."/>
            <person name="Kuo A."/>
            <person name="LaButti K."/>
            <person name="Pangilinan J."/>
            <person name="Lipzen A."/>
            <person name="Riley R."/>
            <person name="Andreopoulos W."/>
            <person name="He G."/>
            <person name="Johnson J."/>
            <person name="Nolan M."/>
            <person name="Tritt A."/>
            <person name="Barry K.W."/>
            <person name="Grigoriev I.V."/>
            <person name="Nagy L.G."/>
            <person name="Hibbett D."/>
            <person name="Henrissat B."/>
            <person name="Matheny P.B."/>
            <person name="Labbe J."/>
            <person name="Martin F.M."/>
        </authorList>
    </citation>
    <scope>NUCLEOTIDE SEQUENCE</scope>
    <source>
        <strain evidence="1">FP105234-sp</strain>
    </source>
</reference>
<name>A0ACB8RZS6_9AGAM</name>
<evidence type="ECO:0000313" key="2">
    <source>
        <dbReference type="Proteomes" id="UP000814033"/>
    </source>
</evidence>